<name>A0A8J7MEW8_9BACT</name>
<keyword evidence="4" id="KW-0749">Sporulation</keyword>
<dbReference type="GO" id="GO:0008745">
    <property type="term" value="F:N-acetylmuramoyl-L-alanine amidase activity"/>
    <property type="evidence" value="ECO:0007669"/>
    <property type="project" value="UniProtKB-EC"/>
</dbReference>
<reference evidence="9" key="1">
    <citation type="submission" date="2021-01" db="EMBL/GenBank/DDBJ databases">
        <title>Modified the classification status of verrucomicrobia.</title>
        <authorList>
            <person name="Feng X."/>
        </authorList>
    </citation>
    <scope>NUCLEOTIDE SEQUENCE</scope>
    <source>
        <strain evidence="9">_KCTC 22039</strain>
    </source>
</reference>
<dbReference type="EMBL" id="JAENIM010000039">
    <property type="protein sequence ID" value="MBK1791452.1"/>
    <property type="molecule type" value="Genomic_DNA"/>
</dbReference>
<comment type="caution">
    <text evidence="9">The sequence shown here is derived from an EMBL/GenBank/DDBJ whole genome shotgun (WGS) entry which is preliminary data.</text>
</comment>
<feature type="chain" id="PRO_5035225180" description="N-acetylmuramoyl-L-alanine amidase" evidence="7">
    <location>
        <begin position="25"/>
        <end position="259"/>
    </location>
</feature>
<keyword evidence="3" id="KW-0378">Hydrolase</keyword>
<dbReference type="InterPro" id="IPR051206">
    <property type="entry name" value="NAMLAA_amidase_2"/>
</dbReference>
<keyword evidence="7" id="KW-0732">Signal</keyword>
<proteinExistence type="predicted"/>
<dbReference type="Pfam" id="PF01510">
    <property type="entry name" value="Amidase_2"/>
    <property type="match status" value="1"/>
</dbReference>
<evidence type="ECO:0000256" key="6">
    <source>
        <dbReference type="ARBA" id="ARBA00023316"/>
    </source>
</evidence>
<dbReference type="Proteomes" id="UP000624703">
    <property type="component" value="Unassembled WGS sequence"/>
</dbReference>
<feature type="signal peptide" evidence="7">
    <location>
        <begin position="1"/>
        <end position="24"/>
    </location>
</feature>
<evidence type="ECO:0000256" key="3">
    <source>
        <dbReference type="ARBA" id="ARBA00022801"/>
    </source>
</evidence>
<dbReference type="Gene3D" id="3.40.80.10">
    <property type="entry name" value="Peptidoglycan recognition protein-like"/>
    <property type="match status" value="1"/>
</dbReference>
<dbReference type="PANTHER" id="PTHR30417:SF11">
    <property type="entry name" value="N-ACETYLMURAMOYL-L-ALANINE AMIDASE XLYA"/>
    <property type="match status" value="1"/>
</dbReference>
<organism evidence="9 10">
    <name type="scientific">Persicirhabdus sediminis</name>
    <dbReference type="NCBI Taxonomy" id="454144"/>
    <lineage>
        <taxon>Bacteria</taxon>
        <taxon>Pseudomonadati</taxon>
        <taxon>Verrucomicrobiota</taxon>
        <taxon>Verrucomicrobiia</taxon>
        <taxon>Verrucomicrobiales</taxon>
        <taxon>Verrucomicrobiaceae</taxon>
        <taxon>Persicirhabdus</taxon>
    </lineage>
</organism>
<keyword evidence="5" id="KW-0178">Competence</keyword>
<evidence type="ECO:0000256" key="7">
    <source>
        <dbReference type="SAM" id="SignalP"/>
    </source>
</evidence>
<evidence type="ECO:0000313" key="10">
    <source>
        <dbReference type="Proteomes" id="UP000624703"/>
    </source>
</evidence>
<dbReference type="SMART" id="SM00644">
    <property type="entry name" value="Ami_2"/>
    <property type="match status" value="1"/>
</dbReference>
<gene>
    <name evidence="9" type="ORF">JIN82_09840</name>
</gene>
<feature type="domain" description="N-acetylmuramoyl-L-alanine amidase" evidence="8">
    <location>
        <begin position="78"/>
        <end position="225"/>
    </location>
</feature>
<dbReference type="GO" id="GO:0071555">
    <property type="term" value="P:cell wall organization"/>
    <property type="evidence" value="ECO:0007669"/>
    <property type="project" value="UniProtKB-KW"/>
</dbReference>
<dbReference type="EC" id="3.5.1.28" evidence="2"/>
<dbReference type="AlphaFoldDB" id="A0A8J7MEW8"/>
<keyword evidence="6" id="KW-0961">Cell wall biogenesis/degradation</keyword>
<evidence type="ECO:0000256" key="2">
    <source>
        <dbReference type="ARBA" id="ARBA00011901"/>
    </source>
</evidence>
<evidence type="ECO:0000256" key="1">
    <source>
        <dbReference type="ARBA" id="ARBA00001561"/>
    </source>
</evidence>
<accession>A0A8J7MEW8</accession>
<evidence type="ECO:0000259" key="8">
    <source>
        <dbReference type="SMART" id="SM00644"/>
    </source>
</evidence>
<dbReference type="InterPro" id="IPR036505">
    <property type="entry name" value="Amidase/PGRP_sf"/>
</dbReference>
<dbReference type="GO" id="GO:0009253">
    <property type="term" value="P:peptidoglycan catabolic process"/>
    <property type="evidence" value="ECO:0007669"/>
    <property type="project" value="InterPro"/>
</dbReference>
<dbReference type="PANTHER" id="PTHR30417">
    <property type="entry name" value="N-ACETYLMURAMOYL-L-ALANINE AMIDASE AMID"/>
    <property type="match status" value="1"/>
</dbReference>
<dbReference type="GO" id="GO:0030435">
    <property type="term" value="P:sporulation resulting in formation of a cellular spore"/>
    <property type="evidence" value="ECO:0007669"/>
    <property type="project" value="UniProtKB-KW"/>
</dbReference>
<evidence type="ECO:0000313" key="9">
    <source>
        <dbReference type="EMBL" id="MBK1791452.1"/>
    </source>
</evidence>
<comment type="catalytic activity">
    <reaction evidence="1">
        <text>Hydrolyzes the link between N-acetylmuramoyl residues and L-amino acid residues in certain cell-wall glycopeptides.</text>
        <dbReference type="EC" id="3.5.1.28"/>
    </reaction>
</comment>
<evidence type="ECO:0000256" key="4">
    <source>
        <dbReference type="ARBA" id="ARBA00022969"/>
    </source>
</evidence>
<dbReference type="GO" id="GO:0030420">
    <property type="term" value="P:establishment of competence for transformation"/>
    <property type="evidence" value="ECO:0007669"/>
    <property type="project" value="UniProtKB-KW"/>
</dbReference>
<dbReference type="InterPro" id="IPR002502">
    <property type="entry name" value="Amidase_domain"/>
</dbReference>
<protein>
    <recommendedName>
        <fullName evidence="2">N-acetylmuramoyl-L-alanine amidase</fullName>
        <ecNumber evidence="2">3.5.1.28</ecNumber>
    </recommendedName>
</protein>
<evidence type="ECO:0000256" key="5">
    <source>
        <dbReference type="ARBA" id="ARBA00023287"/>
    </source>
</evidence>
<sequence length="259" mass="28942">MNVFCCLKSFSLIAVLGLCSCSQSPPVVDIKPGGNSSGYGATAAVSSNYNPVPAGSPAKSPTQLYSEANVKRDYIPKGTHGRKVKRTLRPRYITIHSTQNYSSQADAWQHSKALKNGALSCRKVKGGNRIGYLTWHYTVDQSVAVQHLPTNEQGEHADYDGPGNNYSIGIEMCENRGNDRARTLDRTAKLTAYLMHQYKIPINRVVPHYHWPRFGHDPMHKNCPHFLLDNGRPGKKWRQYQAQIKKHYDSITKPAGGMF</sequence>
<dbReference type="CDD" id="cd06583">
    <property type="entry name" value="PGRP"/>
    <property type="match status" value="1"/>
</dbReference>
<dbReference type="GO" id="GO:0009254">
    <property type="term" value="P:peptidoglycan turnover"/>
    <property type="evidence" value="ECO:0007669"/>
    <property type="project" value="TreeGrafter"/>
</dbReference>
<dbReference type="SUPFAM" id="SSF55846">
    <property type="entry name" value="N-acetylmuramoyl-L-alanine amidase-like"/>
    <property type="match status" value="1"/>
</dbReference>
<keyword evidence="10" id="KW-1185">Reference proteome</keyword>